<feature type="transmembrane region" description="Helical" evidence="8">
    <location>
        <begin position="92"/>
        <end position="110"/>
    </location>
</feature>
<feature type="transmembrane region" description="Helical" evidence="8">
    <location>
        <begin position="60"/>
        <end position="80"/>
    </location>
</feature>
<feature type="transmembrane region" description="Helical" evidence="8">
    <location>
        <begin position="405"/>
        <end position="423"/>
    </location>
</feature>
<keyword evidence="3" id="KW-0813">Transport</keyword>
<comment type="subcellular location">
    <subcellularLocation>
        <location evidence="1">Membrane</location>
        <topology evidence="1">Multi-pass membrane protein</topology>
    </subcellularLocation>
</comment>
<reference evidence="9 10" key="2">
    <citation type="submission" date="2008-11" db="EMBL/GenBank/DDBJ databases">
        <authorList>
            <person name="Fulton L."/>
            <person name="Clifton S."/>
            <person name="Fulton B."/>
            <person name="Xu J."/>
            <person name="Minx P."/>
            <person name="Pepin K.H."/>
            <person name="Johnson M."/>
            <person name="Bhonagiri V."/>
            <person name="Nash W.E."/>
            <person name="Mardis E.R."/>
            <person name="Wilson R.K."/>
        </authorList>
    </citation>
    <scope>NUCLEOTIDE SEQUENCE [LARGE SCALE GENOMIC DNA]</scope>
    <source>
        <strain evidence="9 10">ATCC 43243</strain>
    </source>
</reference>
<feature type="transmembrane region" description="Helical" evidence="8">
    <location>
        <begin position="172"/>
        <end position="191"/>
    </location>
</feature>
<evidence type="ECO:0000256" key="1">
    <source>
        <dbReference type="ARBA" id="ARBA00004141"/>
    </source>
</evidence>
<feature type="transmembrane region" description="Helical" evidence="8">
    <location>
        <begin position="237"/>
        <end position="258"/>
    </location>
</feature>
<evidence type="ECO:0000313" key="9">
    <source>
        <dbReference type="EMBL" id="EEC57364.1"/>
    </source>
</evidence>
<evidence type="ECO:0000256" key="8">
    <source>
        <dbReference type="SAM" id="Phobius"/>
    </source>
</evidence>
<evidence type="ECO:0000256" key="6">
    <source>
        <dbReference type="ARBA" id="ARBA00023136"/>
    </source>
</evidence>
<proteinExistence type="inferred from homology"/>
<organism evidence="9 10">
    <name type="scientific">[Bacteroides] pectinophilus ATCC 43243</name>
    <dbReference type="NCBI Taxonomy" id="483218"/>
    <lineage>
        <taxon>Bacteria</taxon>
        <taxon>Bacillati</taxon>
        <taxon>Bacillota</taxon>
        <taxon>Clostridia</taxon>
        <taxon>Eubacteriales</taxon>
    </lineage>
</organism>
<evidence type="ECO:0000256" key="5">
    <source>
        <dbReference type="ARBA" id="ARBA00022989"/>
    </source>
</evidence>
<dbReference type="CDD" id="cd10322">
    <property type="entry name" value="SLC5sbd"/>
    <property type="match status" value="1"/>
</dbReference>
<evidence type="ECO:0000256" key="2">
    <source>
        <dbReference type="ARBA" id="ARBA00006434"/>
    </source>
</evidence>
<accession>B7AS18</accession>
<feature type="transmembrane region" description="Helical" evidence="8">
    <location>
        <begin position="454"/>
        <end position="477"/>
    </location>
</feature>
<feature type="transmembrane region" description="Helical" evidence="8">
    <location>
        <begin position="315"/>
        <end position="339"/>
    </location>
</feature>
<dbReference type="PANTHER" id="PTHR48086">
    <property type="entry name" value="SODIUM/PROLINE SYMPORTER-RELATED"/>
    <property type="match status" value="1"/>
</dbReference>
<sequence length="483" mass="51275">MQSTVNLQNNTPGDLQMFNIPFIIVLVYVALLFALSIFMSVKARRDGENFLLYKGKNNMWLTAVTIAGLAIGGASTIGIAENAFTKGLSAGWYDLAWAIGAVVCSLVLVKKLRASGYTTISEMTRNMYGTAAEKIMIVSMIIIQCGIIALQYKAGGSILYSLLPGVFSDVKTATLFSFIIFMLIAFVGGMGSVSVSNIMNITLIYVGVIVATFVVLFNEGGWDAAVAMAAANPDVPYMSLWEGMGVSGILGWIVVMCGNTNSVQGAVQIALTSRSDKDAVRGFQIGALMMIPVGFLCALLGVASKALYPEGAASTALPVILMSLPAGIAGLTLAGLWAADMSTACSMLIGLSTTCSRDVFFKTKFGKRFEEKTFLVNKIIIAIVGTVTYIVSTQFTSILGAMQKALSLAIGTSFIVLGGLLFPKFAGKRAGFFTILASIACIITWSLFPAIGKVFFNQIGFYMLVVCGIVFIAVSLLDKEKVA</sequence>
<feature type="transmembrane region" description="Helical" evidence="8">
    <location>
        <begin position="198"/>
        <end position="217"/>
    </location>
</feature>
<dbReference type="GO" id="GO:0005886">
    <property type="term" value="C:plasma membrane"/>
    <property type="evidence" value="ECO:0007669"/>
    <property type="project" value="TreeGrafter"/>
</dbReference>
<protein>
    <recommendedName>
        <fullName evidence="11">Transporter</fullName>
    </recommendedName>
</protein>
<dbReference type="PROSITE" id="PS50283">
    <property type="entry name" value="NA_SOLUT_SYMP_3"/>
    <property type="match status" value="1"/>
</dbReference>
<reference evidence="9 10" key="1">
    <citation type="submission" date="2008-11" db="EMBL/GenBank/DDBJ databases">
        <title>Draft genome sequence of Bacteroides pectinophilus (ATCC 43243).</title>
        <authorList>
            <person name="Sudarsanam P."/>
            <person name="Ley R."/>
            <person name="Guruge J."/>
            <person name="Turnbaugh P.J."/>
            <person name="Mahowald M."/>
            <person name="Liep D."/>
            <person name="Gordon J."/>
        </authorList>
    </citation>
    <scope>NUCLEOTIDE SEQUENCE [LARGE SCALE GENOMIC DNA]</scope>
    <source>
        <strain evidence="9 10">ATCC 43243</strain>
    </source>
</reference>
<dbReference type="InterPro" id="IPR001734">
    <property type="entry name" value="Na/solute_symporter"/>
</dbReference>
<evidence type="ECO:0000256" key="7">
    <source>
        <dbReference type="RuleBase" id="RU362091"/>
    </source>
</evidence>
<feature type="transmembrane region" description="Helical" evidence="8">
    <location>
        <begin position="131"/>
        <end position="152"/>
    </location>
</feature>
<dbReference type="STRING" id="483218.BACPEC_01873"/>
<dbReference type="Proteomes" id="UP000003136">
    <property type="component" value="Unassembled WGS sequence"/>
</dbReference>
<keyword evidence="4 8" id="KW-0812">Transmembrane</keyword>
<name>B7AS18_9FIRM</name>
<dbReference type="InterPro" id="IPR050277">
    <property type="entry name" value="Sodium:Solute_Symporter"/>
</dbReference>
<evidence type="ECO:0000256" key="4">
    <source>
        <dbReference type="ARBA" id="ARBA00022692"/>
    </source>
</evidence>
<keyword evidence="10" id="KW-1185">Reference proteome</keyword>
<keyword evidence="5 8" id="KW-1133">Transmembrane helix</keyword>
<feature type="transmembrane region" description="Helical" evidence="8">
    <location>
        <begin position="374"/>
        <end position="399"/>
    </location>
</feature>
<feature type="transmembrane region" description="Helical" evidence="8">
    <location>
        <begin position="279"/>
        <end position="303"/>
    </location>
</feature>
<gene>
    <name evidence="9" type="ORF">BACPEC_01873</name>
</gene>
<dbReference type="EMBL" id="ABVQ01000036">
    <property type="protein sequence ID" value="EEC57364.1"/>
    <property type="molecule type" value="Genomic_DNA"/>
</dbReference>
<dbReference type="Gene3D" id="1.20.1730.10">
    <property type="entry name" value="Sodium/glucose cotransporter"/>
    <property type="match status" value="1"/>
</dbReference>
<dbReference type="PANTHER" id="PTHR48086:SF7">
    <property type="entry name" value="SODIUM-SOLUTE SYMPORTER-RELATED"/>
    <property type="match status" value="1"/>
</dbReference>
<feature type="transmembrane region" description="Helical" evidence="8">
    <location>
        <begin position="20"/>
        <end position="39"/>
    </location>
</feature>
<dbReference type="Pfam" id="PF00474">
    <property type="entry name" value="SSF"/>
    <property type="match status" value="1"/>
</dbReference>
<evidence type="ECO:0000313" key="10">
    <source>
        <dbReference type="Proteomes" id="UP000003136"/>
    </source>
</evidence>
<dbReference type="GO" id="GO:0022857">
    <property type="term" value="F:transmembrane transporter activity"/>
    <property type="evidence" value="ECO:0007669"/>
    <property type="project" value="InterPro"/>
</dbReference>
<dbReference type="InterPro" id="IPR038377">
    <property type="entry name" value="Na/Glc_symporter_sf"/>
</dbReference>
<dbReference type="eggNOG" id="COG0591">
    <property type="taxonomic scope" value="Bacteria"/>
</dbReference>
<dbReference type="HOGENOM" id="CLU_018808_15_3_9"/>
<comment type="similarity">
    <text evidence="2 7">Belongs to the sodium:solute symporter (SSF) (TC 2.A.21) family.</text>
</comment>
<dbReference type="AlphaFoldDB" id="B7AS18"/>
<feature type="transmembrane region" description="Helical" evidence="8">
    <location>
        <begin position="430"/>
        <end position="448"/>
    </location>
</feature>
<evidence type="ECO:0008006" key="11">
    <source>
        <dbReference type="Google" id="ProtNLM"/>
    </source>
</evidence>
<keyword evidence="6 8" id="KW-0472">Membrane</keyword>
<evidence type="ECO:0000256" key="3">
    <source>
        <dbReference type="ARBA" id="ARBA00022448"/>
    </source>
</evidence>